<proteinExistence type="predicted"/>
<dbReference type="AlphaFoldDB" id="A0A0F9DSH5"/>
<comment type="caution">
    <text evidence="1">The sequence shown here is derived from an EMBL/GenBank/DDBJ whole genome shotgun (WGS) entry which is preliminary data.</text>
</comment>
<name>A0A0F9DSH5_9ZZZZ</name>
<protein>
    <recommendedName>
        <fullName evidence="2">N-acetylmuramoyl-L-alanine amidase domain-containing protein</fullName>
    </recommendedName>
</protein>
<gene>
    <name evidence="1" type="ORF">LCGC14_2242980</name>
</gene>
<dbReference type="EMBL" id="LAZR01030412">
    <property type="protein sequence ID" value="KKL56686.1"/>
    <property type="molecule type" value="Genomic_DNA"/>
</dbReference>
<feature type="non-terminal residue" evidence="1">
    <location>
        <position position="1"/>
    </location>
</feature>
<reference evidence="1" key="1">
    <citation type="journal article" date="2015" name="Nature">
        <title>Complex archaea that bridge the gap between prokaryotes and eukaryotes.</title>
        <authorList>
            <person name="Spang A."/>
            <person name="Saw J.H."/>
            <person name="Jorgensen S.L."/>
            <person name="Zaremba-Niedzwiedzka K."/>
            <person name="Martijn J."/>
            <person name="Lind A.E."/>
            <person name="van Eijk R."/>
            <person name="Schleper C."/>
            <person name="Guy L."/>
            <person name="Ettema T.J."/>
        </authorList>
    </citation>
    <scope>NUCLEOTIDE SEQUENCE</scope>
</reference>
<evidence type="ECO:0008006" key="2">
    <source>
        <dbReference type="Google" id="ProtNLM"/>
    </source>
</evidence>
<sequence>VRPPLDASGRDGLRAANRFTFNVENTHPNDGSLIDEGVFDHLAGLGTVLHQRFGWVERTLGHRTWTRRKPVDPWFRPGGLVALQDEIQQILGGDMWASDITDRTWMAMFHSGVPKVVGFGRYYCSNDGTYDWAVDPLEGLAAPWGSNPHPTAPDGAGDYASKINALNYLLSGFAEAAGTT</sequence>
<accession>A0A0F9DSH5</accession>
<organism evidence="1">
    <name type="scientific">marine sediment metagenome</name>
    <dbReference type="NCBI Taxonomy" id="412755"/>
    <lineage>
        <taxon>unclassified sequences</taxon>
        <taxon>metagenomes</taxon>
        <taxon>ecological metagenomes</taxon>
    </lineage>
</organism>
<evidence type="ECO:0000313" key="1">
    <source>
        <dbReference type="EMBL" id="KKL56686.1"/>
    </source>
</evidence>